<sequence length="114" mass="12427">MTEAGGWGDEQRPVKATEPAGQEPVEEREREPERLWEVTDLRSAALSGLLVLTAVIVGWAAPGRTVDRVLVQVIALLLGVHAFVPTTLRRLLRTVIPHRGAADRTGEHQPGPRA</sequence>
<reference evidence="4" key="1">
    <citation type="journal article" date="2019" name="Int. J. Syst. Evol. Microbiol.">
        <title>The Global Catalogue of Microorganisms (GCM) 10K type strain sequencing project: providing services to taxonomists for standard genome sequencing and annotation.</title>
        <authorList>
            <consortium name="The Broad Institute Genomics Platform"/>
            <consortium name="The Broad Institute Genome Sequencing Center for Infectious Disease"/>
            <person name="Wu L."/>
            <person name="Ma J."/>
        </authorList>
    </citation>
    <scope>NUCLEOTIDE SEQUENCE [LARGE SCALE GENOMIC DNA]</scope>
    <source>
        <strain evidence="4">JCM 16548</strain>
    </source>
</reference>
<keyword evidence="2" id="KW-0472">Membrane</keyword>
<evidence type="ECO:0000256" key="1">
    <source>
        <dbReference type="SAM" id="MobiDB-lite"/>
    </source>
</evidence>
<comment type="caution">
    <text evidence="3">The sequence shown here is derived from an EMBL/GenBank/DDBJ whole genome shotgun (WGS) entry which is preliminary data.</text>
</comment>
<feature type="transmembrane region" description="Helical" evidence="2">
    <location>
        <begin position="44"/>
        <end position="63"/>
    </location>
</feature>
<dbReference type="Proteomes" id="UP001500051">
    <property type="component" value="Unassembled WGS sequence"/>
</dbReference>
<gene>
    <name evidence="3" type="ORF">GCM10022204_41610</name>
</gene>
<keyword evidence="4" id="KW-1185">Reference proteome</keyword>
<feature type="region of interest" description="Disordered" evidence="1">
    <location>
        <begin position="1"/>
        <end position="33"/>
    </location>
</feature>
<proteinExistence type="predicted"/>
<protein>
    <submittedName>
        <fullName evidence="3">Uncharacterized protein</fullName>
    </submittedName>
</protein>
<keyword evidence="2" id="KW-0812">Transmembrane</keyword>
<organism evidence="3 4">
    <name type="scientific">Microlunatus aurantiacus</name>
    <dbReference type="NCBI Taxonomy" id="446786"/>
    <lineage>
        <taxon>Bacteria</taxon>
        <taxon>Bacillati</taxon>
        <taxon>Actinomycetota</taxon>
        <taxon>Actinomycetes</taxon>
        <taxon>Propionibacteriales</taxon>
        <taxon>Propionibacteriaceae</taxon>
        <taxon>Microlunatus</taxon>
    </lineage>
</organism>
<dbReference type="EMBL" id="BAAAYX010000023">
    <property type="protein sequence ID" value="GAA3717340.1"/>
    <property type="molecule type" value="Genomic_DNA"/>
</dbReference>
<keyword evidence="2" id="KW-1133">Transmembrane helix</keyword>
<feature type="transmembrane region" description="Helical" evidence="2">
    <location>
        <begin position="69"/>
        <end position="88"/>
    </location>
</feature>
<evidence type="ECO:0000313" key="3">
    <source>
        <dbReference type="EMBL" id="GAA3717340.1"/>
    </source>
</evidence>
<evidence type="ECO:0000256" key="2">
    <source>
        <dbReference type="SAM" id="Phobius"/>
    </source>
</evidence>
<evidence type="ECO:0000313" key="4">
    <source>
        <dbReference type="Proteomes" id="UP001500051"/>
    </source>
</evidence>
<name>A0ABP7ECN4_9ACTN</name>
<dbReference type="RefSeq" id="WP_344814387.1">
    <property type="nucleotide sequence ID" value="NZ_BAAAYX010000023.1"/>
</dbReference>
<accession>A0ABP7ECN4</accession>